<protein>
    <submittedName>
        <fullName evidence="1">Uncharacterized protein</fullName>
    </submittedName>
</protein>
<reference evidence="1" key="1">
    <citation type="submission" date="2020-11" db="EMBL/GenBank/DDBJ databases">
        <authorList>
            <person name="Tran Van P."/>
        </authorList>
    </citation>
    <scope>NUCLEOTIDE SEQUENCE</scope>
</reference>
<dbReference type="EMBL" id="OB793537">
    <property type="protein sequence ID" value="CAD7427740.1"/>
    <property type="molecule type" value="Genomic_DNA"/>
</dbReference>
<organism evidence="1">
    <name type="scientific">Timema monikensis</name>
    <dbReference type="NCBI Taxonomy" id="170555"/>
    <lineage>
        <taxon>Eukaryota</taxon>
        <taxon>Metazoa</taxon>
        <taxon>Ecdysozoa</taxon>
        <taxon>Arthropoda</taxon>
        <taxon>Hexapoda</taxon>
        <taxon>Insecta</taxon>
        <taxon>Pterygota</taxon>
        <taxon>Neoptera</taxon>
        <taxon>Polyneoptera</taxon>
        <taxon>Phasmatodea</taxon>
        <taxon>Timematodea</taxon>
        <taxon>Timematoidea</taxon>
        <taxon>Timematidae</taxon>
        <taxon>Timema</taxon>
    </lineage>
</organism>
<dbReference type="AlphaFoldDB" id="A0A7R9E5K9"/>
<name>A0A7R9E5K9_9NEOP</name>
<evidence type="ECO:0000313" key="1">
    <source>
        <dbReference type="EMBL" id="CAD7427740.1"/>
    </source>
</evidence>
<proteinExistence type="predicted"/>
<gene>
    <name evidence="1" type="ORF">TMSB3V08_LOCUS4571</name>
</gene>
<sequence>MKVAGFLSLMRKCAVKIRKPDQTTQGRLTLTVTGPRDLVFVVLSQEESSHLQTRAHILRQDLQEQARALEQGTFSELLLSCVVLGSSSGSALTSCVVLGSSCGSALISCVVLGSSSGSALISCVVLGSSCGAM</sequence>
<accession>A0A7R9E5K9</accession>